<evidence type="ECO:0000256" key="1">
    <source>
        <dbReference type="SAM" id="MobiDB-lite"/>
    </source>
</evidence>
<dbReference type="GO" id="GO:0015074">
    <property type="term" value="P:DNA integration"/>
    <property type="evidence" value="ECO:0007669"/>
    <property type="project" value="InterPro"/>
</dbReference>
<protein>
    <submittedName>
        <fullName evidence="2">Uncharacterized protein</fullName>
    </submittedName>
</protein>
<sequence length="704" mass="78422">MKRSAEHAYEQHLDSVLRFPKSRQVQPWEVSPILYPFRIFPQLPRHQYRTGHPAPATVPEGLPSVHTGAESLSHVGPKAKDSGKPWRAKMSENRTAGLVKWERIIESHSPHFNLISEAKSDPHLAPYSLNEILSDVFAVKASSTLHSRAGPVLRFLKFCKERKLEPFPVKEGLLYHFMKEYCSQQAPTFASSFLGSMAFCHHLLGLQCEGNVFTARVTGAARGFFLEKRKLVQKPPLSVLMVEALEDIVHGRGDFSMADRYAAGCFLFAVFARARFSDMQNSGLMVRDVAETSDGPRGYLEAKVTRTKTAYTLERKTRHLAMCAPINGLTSSSWALKWWDIALEHGPKSGEDQPLLPSPVENGGWQEAPISVEAGGRWLRSLLYRAGVDASAVRALGTHSLKATLLSWSAKWGMPKELRLILGYHSASRADSDVVYGRDNVAPALRALDPMIDAIVAGRFKPDCLRESLGKAPVYRHNITRRDAVFESAAVRARCVWDCMLAGEAMAASYSDSRSVFDARVDACGLPAEDAAKVKASVGSLRQLAFISSFTPGQANEAPLMESLKTMLNRDAELAVQASFRALYHEAYAVVTQEMRQKIEKSEEPTSRRLTQPERAERYDRQCKKLSGITIKGASEPSEALVDRAVSSYEINELRYIPWDVCTSREQEVASERKRDTRFTLDENTGKLKVETKDAEDKACTTSE</sequence>
<dbReference type="AlphaFoldDB" id="A0A813ACY9"/>
<dbReference type="GO" id="GO:0006310">
    <property type="term" value="P:DNA recombination"/>
    <property type="evidence" value="ECO:0007669"/>
    <property type="project" value="InterPro"/>
</dbReference>
<keyword evidence="3" id="KW-1185">Reference proteome</keyword>
<evidence type="ECO:0000313" key="3">
    <source>
        <dbReference type="Proteomes" id="UP000601435"/>
    </source>
</evidence>
<dbReference type="EMBL" id="CAJNJA010058217">
    <property type="protein sequence ID" value="CAE7864721.1"/>
    <property type="molecule type" value="Genomic_DNA"/>
</dbReference>
<reference evidence="2" key="1">
    <citation type="submission" date="2021-02" db="EMBL/GenBank/DDBJ databases">
        <authorList>
            <person name="Dougan E. K."/>
            <person name="Rhodes N."/>
            <person name="Thang M."/>
            <person name="Chan C."/>
        </authorList>
    </citation>
    <scope>NUCLEOTIDE SEQUENCE</scope>
</reference>
<name>A0A813ACY9_9DINO</name>
<organism evidence="2 3">
    <name type="scientific">Symbiodinium necroappetens</name>
    <dbReference type="NCBI Taxonomy" id="1628268"/>
    <lineage>
        <taxon>Eukaryota</taxon>
        <taxon>Sar</taxon>
        <taxon>Alveolata</taxon>
        <taxon>Dinophyceae</taxon>
        <taxon>Suessiales</taxon>
        <taxon>Symbiodiniaceae</taxon>
        <taxon>Symbiodinium</taxon>
    </lineage>
</organism>
<feature type="non-terminal residue" evidence="2">
    <location>
        <position position="704"/>
    </location>
</feature>
<gene>
    <name evidence="2" type="ORF">SNEC2469_LOCUS27556</name>
</gene>
<feature type="region of interest" description="Disordered" evidence="1">
    <location>
        <begin position="597"/>
        <end position="617"/>
    </location>
</feature>
<evidence type="ECO:0000313" key="2">
    <source>
        <dbReference type="EMBL" id="CAE7864721.1"/>
    </source>
</evidence>
<dbReference type="OrthoDB" id="445811at2759"/>
<dbReference type="GO" id="GO:0003677">
    <property type="term" value="F:DNA binding"/>
    <property type="evidence" value="ECO:0007669"/>
    <property type="project" value="InterPro"/>
</dbReference>
<proteinExistence type="predicted"/>
<dbReference type="InterPro" id="IPR013762">
    <property type="entry name" value="Integrase-like_cat_sf"/>
</dbReference>
<dbReference type="Gene3D" id="1.10.443.10">
    <property type="entry name" value="Intergrase catalytic core"/>
    <property type="match status" value="1"/>
</dbReference>
<dbReference type="Proteomes" id="UP000601435">
    <property type="component" value="Unassembled WGS sequence"/>
</dbReference>
<comment type="caution">
    <text evidence="2">The sequence shown here is derived from an EMBL/GenBank/DDBJ whole genome shotgun (WGS) entry which is preliminary data.</text>
</comment>
<accession>A0A813ACY9</accession>